<name>S0DFL4_9ZZZZ</name>
<dbReference type="AlphaFoldDB" id="S0DFL4"/>
<reference evidence="2" key="2">
    <citation type="journal article" date="2013" name="Biotechnol. Biofuels">
        <title>Mining for hemicellulases in the fungus-growing termite Pseudacanthotermes militaris using functional metagenomics.</title>
        <authorList>
            <person name="Bastien G."/>
            <person name="Arnal G."/>
            <person name="Bozonnet S."/>
            <person name="Laguerre S."/>
            <person name="Ferreira F."/>
            <person name="Faure R."/>
            <person name="Henrissat B."/>
            <person name="Lefevre F."/>
            <person name="Robe P."/>
            <person name="Bouchez O."/>
            <person name="Noirot C."/>
            <person name="Dumon C."/>
            <person name="O'Donohue M."/>
        </authorList>
    </citation>
    <scope>NUCLEOTIDE SEQUENCE</scope>
</reference>
<reference evidence="2" key="1">
    <citation type="submission" date="2012-10" db="EMBL/GenBank/DDBJ databases">
        <authorList>
            <person name="Sandrine L."/>
        </authorList>
    </citation>
    <scope>NUCLEOTIDE SEQUENCE</scope>
</reference>
<evidence type="ECO:0000313" key="2">
    <source>
        <dbReference type="EMBL" id="CCO21135.1"/>
    </source>
</evidence>
<dbReference type="InterPro" id="IPR031965">
    <property type="entry name" value="CBM26"/>
</dbReference>
<organism evidence="2">
    <name type="scientific">termite gut metagenome</name>
    <dbReference type="NCBI Taxonomy" id="433724"/>
    <lineage>
        <taxon>unclassified sequences</taxon>
        <taxon>metagenomes</taxon>
        <taxon>organismal metagenomes</taxon>
    </lineage>
</organism>
<dbReference type="Pfam" id="PF16738">
    <property type="entry name" value="CBM26"/>
    <property type="match status" value="1"/>
</dbReference>
<dbReference type="Gene3D" id="2.60.40.10">
    <property type="entry name" value="Immunoglobulins"/>
    <property type="match status" value="4"/>
</dbReference>
<evidence type="ECO:0000259" key="1">
    <source>
        <dbReference type="Pfam" id="PF16738"/>
    </source>
</evidence>
<accession>S0DFL4</accession>
<sequence>MFDNEKPQFEINPGAILLEVILPTSSAADDSFYIVGDFNGGEAAIGNPAWKLQKADGVAKWGIYLNPSTFVNGKTLADGFTFHSDKQGDERSVFDEPVSHTLDVGVGTRTNVWVDQWAAFFSGGGNDKEFVTIYVEVPEDWEATALYMWYGPDGTEVKPLGDWPGGAPTGETGFGDRVFSYFDLDKSLTGQTVNFIFNNNNKGKQTANITGITLDGDLYYKVNDDLSFETIDPADLGEPTEVYSGYTIYVDDQTGWDELALYGEYNHVPVDVAFPGWQMAGTKNVEGIDFKYFQPGKAFNNATLNLVFSNNLKVSALEVQGPQNFVLDHDLYVRLTADSYEVLFENEGVMRTIYVVDNTGWDALTLYGWGVEFGGGWPGMQPTGEKNISGVIYKYFEIPAEYDGEPSNLIFNNNDGGAQFDAATVTFDRDFYYTITATEATPVTFKVYVNDLTEWGALALYGWGDYELGGGWPGLQPTSSNGFSVFELPVEAIGKSINLIFNNNGGGAQFDGPNVVVDRDFYFTINATGRLCRVYVDDQSGWDALALYAWGGFEFAGWPGLQPAGTKTIGSVDYTIFEVPEGAIGQEENLIFNNNGGGAQFDGPNVTIVGDLYYRITDSAATEVKP</sequence>
<proteinExistence type="predicted"/>
<dbReference type="EMBL" id="HF548285">
    <property type="protein sequence ID" value="CCO21135.1"/>
    <property type="molecule type" value="Genomic_DNA"/>
</dbReference>
<feature type="domain" description="Starch-binding module 26" evidence="1">
    <location>
        <begin position="133"/>
        <end position="209"/>
    </location>
</feature>
<gene>
    <name evidence="2" type="ORF">BN138_323</name>
</gene>
<protein>
    <recommendedName>
        <fullName evidence="1">Starch-binding module 26 domain-containing protein</fullName>
    </recommendedName>
</protein>
<dbReference type="InterPro" id="IPR013783">
    <property type="entry name" value="Ig-like_fold"/>
</dbReference>